<reference evidence="2 3" key="1">
    <citation type="submission" date="2020-08" db="EMBL/GenBank/DDBJ databases">
        <title>Sequencing the genomes of 1000 actinobacteria strains.</title>
        <authorList>
            <person name="Klenk H.-P."/>
        </authorList>
    </citation>
    <scope>NUCLEOTIDE SEQUENCE [LARGE SCALE GENOMIC DNA]</scope>
    <source>
        <strain evidence="2 3">DSM 45584</strain>
    </source>
</reference>
<dbReference type="EMBL" id="JACHIW010000001">
    <property type="protein sequence ID" value="MBB5157297.1"/>
    <property type="molecule type" value="Genomic_DNA"/>
</dbReference>
<evidence type="ECO:0000313" key="3">
    <source>
        <dbReference type="Proteomes" id="UP000584374"/>
    </source>
</evidence>
<dbReference type="RefSeq" id="WP_184728274.1">
    <property type="nucleotide sequence ID" value="NZ_JACHIW010000001.1"/>
</dbReference>
<sequence>MVEARHQEIISAIHAFADAEGTPLAMRHVCGSCVGVRGADGAALFLASHRLRLAYEPVVLPEPMARVQLPNSTTPPQPPGPTSSTRRSRRRTARPALCPMA</sequence>
<comment type="caution">
    <text evidence="2">The sequence shown here is derived from an EMBL/GenBank/DDBJ whole genome shotgun (WGS) entry which is preliminary data.</text>
</comment>
<feature type="region of interest" description="Disordered" evidence="1">
    <location>
        <begin position="66"/>
        <end position="101"/>
    </location>
</feature>
<evidence type="ECO:0000256" key="1">
    <source>
        <dbReference type="SAM" id="MobiDB-lite"/>
    </source>
</evidence>
<accession>A0A840QBI1</accession>
<proteinExistence type="predicted"/>
<protein>
    <submittedName>
        <fullName evidence="2">Uncharacterized protein</fullName>
    </submittedName>
</protein>
<dbReference type="AlphaFoldDB" id="A0A840QBI1"/>
<gene>
    <name evidence="2" type="ORF">BJ970_004831</name>
</gene>
<dbReference type="Proteomes" id="UP000584374">
    <property type="component" value="Unassembled WGS sequence"/>
</dbReference>
<name>A0A840QBI1_9PSEU</name>
<organism evidence="2 3">
    <name type="scientific">Saccharopolyspora phatthalungensis</name>
    <dbReference type="NCBI Taxonomy" id="664693"/>
    <lineage>
        <taxon>Bacteria</taxon>
        <taxon>Bacillati</taxon>
        <taxon>Actinomycetota</taxon>
        <taxon>Actinomycetes</taxon>
        <taxon>Pseudonocardiales</taxon>
        <taxon>Pseudonocardiaceae</taxon>
        <taxon>Saccharopolyspora</taxon>
    </lineage>
</organism>
<evidence type="ECO:0000313" key="2">
    <source>
        <dbReference type="EMBL" id="MBB5157297.1"/>
    </source>
</evidence>
<keyword evidence="3" id="KW-1185">Reference proteome</keyword>